<dbReference type="Proteomes" id="UP000604825">
    <property type="component" value="Unassembled WGS sequence"/>
</dbReference>
<gene>
    <name evidence="1" type="ORF">NCGR_LOCUS21477</name>
</gene>
<proteinExistence type="predicted"/>
<organism evidence="1 2">
    <name type="scientific">Miscanthus lutarioriparius</name>
    <dbReference type="NCBI Taxonomy" id="422564"/>
    <lineage>
        <taxon>Eukaryota</taxon>
        <taxon>Viridiplantae</taxon>
        <taxon>Streptophyta</taxon>
        <taxon>Embryophyta</taxon>
        <taxon>Tracheophyta</taxon>
        <taxon>Spermatophyta</taxon>
        <taxon>Magnoliopsida</taxon>
        <taxon>Liliopsida</taxon>
        <taxon>Poales</taxon>
        <taxon>Poaceae</taxon>
        <taxon>PACMAD clade</taxon>
        <taxon>Panicoideae</taxon>
        <taxon>Andropogonodae</taxon>
        <taxon>Andropogoneae</taxon>
        <taxon>Saccharinae</taxon>
        <taxon>Miscanthus</taxon>
    </lineage>
</organism>
<protein>
    <recommendedName>
        <fullName evidence="3">Acyltransferase</fullName>
    </recommendedName>
</protein>
<accession>A0A811NPQ2</accession>
<dbReference type="PANTHER" id="PTHR22753:SF25">
    <property type="entry name" value="SERINE AMINOPEPTIDASE S33 DOMAIN-CONTAINING PROTEIN"/>
    <property type="match status" value="1"/>
</dbReference>
<comment type="caution">
    <text evidence="1">The sequence shown here is derived from an EMBL/GenBank/DDBJ whole genome shotgun (WGS) entry which is preliminary data.</text>
</comment>
<dbReference type="AlphaFoldDB" id="A0A811NPQ2"/>
<sequence>MMYKSIYDLLGASEFVLLYPSGHREELHCKGEEHRLFWPTQTEFLRLAAQFNATIVPFGVVGEDDLLELLCTFEDIRNVPFGKEMIQAYSNHLKLRDVDHEVLFPGLYLKMPGRFYYQFGKPIPTRQDVLTDKQVAHENRRWSESSPTCWRRGWRTSTGASSQEC</sequence>
<evidence type="ECO:0008006" key="3">
    <source>
        <dbReference type="Google" id="ProtNLM"/>
    </source>
</evidence>
<evidence type="ECO:0000313" key="2">
    <source>
        <dbReference type="Proteomes" id="UP000604825"/>
    </source>
</evidence>
<dbReference type="OrthoDB" id="44277at2759"/>
<dbReference type="EMBL" id="CAJGYO010000005">
    <property type="protein sequence ID" value="CAD6231370.1"/>
    <property type="molecule type" value="Genomic_DNA"/>
</dbReference>
<reference evidence="1" key="1">
    <citation type="submission" date="2020-10" db="EMBL/GenBank/DDBJ databases">
        <authorList>
            <person name="Han B."/>
            <person name="Lu T."/>
            <person name="Zhao Q."/>
            <person name="Huang X."/>
            <person name="Zhao Y."/>
        </authorList>
    </citation>
    <scope>NUCLEOTIDE SEQUENCE</scope>
</reference>
<dbReference type="GO" id="GO:0016020">
    <property type="term" value="C:membrane"/>
    <property type="evidence" value="ECO:0007669"/>
    <property type="project" value="TreeGrafter"/>
</dbReference>
<keyword evidence="2" id="KW-1185">Reference proteome</keyword>
<dbReference type="PANTHER" id="PTHR22753">
    <property type="entry name" value="TRANSMEMBRANE PROTEIN 68"/>
    <property type="match status" value="1"/>
</dbReference>
<evidence type="ECO:0000313" key="1">
    <source>
        <dbReference type="EMBL" id="CAD6231370.1"/>
    </source>
</evidence>
<name>A0A811NPQ2_9POAL</name>